<name>A0A401VX16_STREY</name>
<reference evidence="2 3" key="1">
    <citation type="submission" date="2018-11" db="EMBL/GenBank/DDBJ databases">
        <title>Whole genome sequence of Streptomyces paromomycinus NBRC 15454(T).</title>
        <authorList>
            <person name="Komaki H."/>
            <person name="Tamura T."/>
        </authorList>
    </citation>
    <scope>NUCLEOTIDE SEQUENCE [LARGE SCALE GENOMIC DNA]</scope>
    <source>
        <strain evidence="2 3">NBRC 15454</strain>
    </source>
</reference>
<dbReference type="RefSeq" id="WP_125052589.1">
    <property type="nucleotide sequence ID" value="NZ_BHZD01000001.1"/>
</dbReference>
<evidence type="ECO:0000313" key="3">
    <source>
        <dbReference type="Proteomes" id="UP000286746"/>
    </source>
</evidence>
<organism evidence="2 3">
    <name type="scientific">Streptomyces paromomycinus</name>
    <name type="common">Streptomyces rimosus subsp. paromomycinus</name>
    <dbReference type="NCBI Taxonomy" id="92743"/>
    <lineage>
        <taxon>Bacteria</taxon>
        <taxon>Bacillati</taxon>
        <taxon>Actinomycetota</taxon>
        <taxon>Actinomycetes</taxon>
        <taxon>Kitasatosporales</taxon>
        <taxon>Streptomycetaceae</taxon>
        <taxon>Streptomyces</taxon>
    </lineage>
</organism>
<comment type="caution">
    <text evidence="2">The sequence shown here is derived from an EMBL/GenBank/DDBJ whole genome shotgun (WGS) entry which is preliminary data.</text>
</comment>
<evidence type="ECO:0000313" key="2">
    <source>
        <dbReference type="EMBL" id="GCD41608.1"/>
    </source>
</evidence>
<feature type="compositionally biased region" description="Low complexity" evidence="1">
    <location>
        <begin position="31"/>
        <end position="41"/>
    </location>
</feature>
<dbReference type="Proteomes" id="UP000286746">
    <property type="component" value="Unassembled WGS sequence"/>
</dbReference>
<dbReference type="EMBL" id="BHZD01000001">
    <property type="protein sequence ID" value="GCD41608.1"/>
    <property type="molecule type" value="Genomic_DNA"/>
</dbReference>
<sequence>MALGEHDDPILPCGRALSSVWEESEAERTDGPAGDGAPDAGPHADRCPYCQEALSGLGVLDRYVREARQSAGTAGRDEEERSAERFTARVMDLVRTELRPGRTLPLGDPEDDAWITEAAAAKSFRAAAETLPDVQAGSCRVTLLAPRGPMKVAIELAAGYAWPLPALADRVRERVRAAARDGIGLEVEEVDVTVVDLVDGEAEGSGGHPEAGEGDRS</sequence>
<proteinExistence type="predicted"/>
<accession>A0A401VX16</accession>
<dbReference type="AlphaFoldDB" id="A0A401VX16"/>
<keyword evidence="3" id="KW-1185">Reference proteome</keyword>
<protein>
    <recommendedName>
        <fullName evidence="4">Asp23/Gls24 family envelope stress response protein</fullName>
    </recommendedName>
</protein>
<feature type="region of interest" description="Disordered" evidence="1">
    <location>
        <begin position="1"/>
        <end position="47"/>
    </location>
</feature>
<evidence type="ECO:0000256" key="1">
    <source>
        <dbReference type="SAM" id="MobiDB-lite"/>
    </source>
</evidence>
<gene>
    <name evidence="2" type="ORF">GKJPGBOP_01264</name>
</gene>
<evidence type="ECO:0008006" key="4">
    <source>
        <dbReference type="Google" id="ProtNLM"/>
    </source>
</evidence>